<protein>
    <recommendedName>
        <fullName evidence="3">Zn(2)-C6 fungal-type domain-containing protein</fullName>
    </recommendedName>
</protein>
<feature type="region of interest" description="Disordered" evidence="2">
    <location>
        <begin position="35"/>
        <end position="78"/>
    </location>
</feature>
<comment type="caution">
    <text evidence="4">The sequence shown here is derived from an EMBL/GenBank/DDBJ whole genome shotgun (WGS) entry which is preliminary data.</text>
</comment>
<reference evidence="4 5" key="1">
    <citation type="submission" date="2018-05" db="EMBL/GenBank/DDBJ databases">
        <title>Draft genome sequence of Scytalidium lignicola DSM 105466, a ubiquitous saprotrophic fungus.</title>
        <authorList>
            <person name="Buettner E."/>
            <person name="Gebauer A.M."/>
            <person name="Hofrichter M."/>
            <person name="Liers C."/>
            <person name="Kellner H."/>
        </authorList>
    </citation>
    <scope>NUCLEOTIDE SEQUENCE [LARGE SCALE GENOMIC DNA]</scope>
    <source>
        <strain evidence="4 5">DSM 105466</strain>
    </source>
</reference>
<feature type="domain" description="Zn(2)-C6 fungal-type" evidence="3">
    <location>
        <begin position="124"/>
        <end position="158"/>
    </location>
</feature>
<feature type="non-terminal residue" evidence="4">
    <location>
        <position position="445"/>
    </location>
</feature>
<feature type="compositionally biased region" description="Low complexity" evidence="2">
    <location>
        <begin position="177"/>
        <end position="189"/>
    </location>
</feature>
<evidence type="ECO:0000256" key="2">
    <source>
        <dbReference type="SAM" id="MobiDB-lite"/>
    </source>
</evidence>
<evidence type="ECO:0000256" key="1">
    <source>
        <dbReference type="ARBA" id="ARBA00023242"/>
    </source>
</evidence>
<dbReference type="InterPro" id="IPR001138">
    <property type="entry name" value="Zn2Cys6_DnaBD"/>
</dbReference>
<dbReference type="PROSITE" id="PS50048">
    <property type="entry name" value="ZN2_CY6_FUNGAL_2"/>
    <property type="match status" value="1"/>
</dbReference>
<feature type="region of interest" description="Disordered" evidence="2">
    <location>
        <begin position="160"/>
        <end position="235"/>
    </location>
</feature>
<dbReference type="SMART" id="SM00066">
    <property type="entry name" value="GAL4"/>
    <property type="match status" value="1"/>
</dbReference>
<dbReference type="Pfam" id="PF00172">
    <property type="entry name" value="Zn_clus"/>
    <property type="match status" value="1"/>
</dbReference>
<dbReference type="InterPro" id="IPR036864">
    <property type="entry name" value="Zn2-C6_fun-type_DNA-bd_sf"/>
</dbReference>
<accession>A0A3E2GS05</accession>
<dbReference type="AlphaFoldDB" id="A0A3E2GS05"/>
<dbReference type="OMA" id="TQGRCIN"/>
<dbReference type="Gene3D" id="4.10.240.10">
    <property type="entry name" value="Zn(2)-C6 fungal-type DNA-binding domain"/>
    <property type="match status" value="1"/>
</dbReference>
<name>A0A3E2GS05_SCYLI</name>
<organism evidence="4 5">
    <name type="scientific">Scytalidium lignicola</name>
    <name type="common">Hyphomycete</name>
    <dbReference type="NCBI Taxonomy" id="5539"/>
    <lineage>
        <taxon>Eukaryota</taxon>
        <taxon>Fungi</taxon>
        <taxon>Dikarya</taxon>
        <taxon>Ascomycota</taxon>
        <taxon>Pezizomycotina</taxon>
        <taxon>Leotiomycetes</taxon>
        <taxon>Leotiomycetes incertae sedis</taxon>
        <taxon>Scytalidium</taxon>
    </lineage>
</organism>
<keyword evidence="1" id="KW-0539">Nucleus</keyword>
<dbReference type="Proteomes" id="UP000258309">
    <property type="component" value="Unassembled WGS sequence"/>
</dbReference>
<dbReference type="CDD" id="cd00067">
    <property type="entry name" value="GAL4"/>
    <property type="match status" value="1"/>
</dbReference>
<evidence type="ECO:0000259" key="3">
    <source>
        <dbReference type="PROSITE" id="PS50048"/>
    </source>
</evidence>
<feature type="region of interest" description="Disordered" evidence="2">
    <location>
        <begin position="414"/>
        <end position="445"/>
    </location>
</feature>
<dbReference type="GO" id="GO:0000981">
    <property type="term" value="F:DNA-binding transcription factor activity, RNA polymerase II-specific"/>
    <property type="evidence" value="ECO:0007669"/>
    <property type="project" value="InterPro"/>
</dbReference>
<evidence type="ECO:0000313" key="5">
    <source>
        <dbReference type="Proteomes" id="UP000258309"/>
    </source>
</evidence>
<proteinExistence type="predicted"/>
<sequence length="445" mass="48522">MSTMWNMGDPPTSFSSMVSETIPISSTYQYRIPPGSLDPSTTMIPSFHQLPLDPTPIHTPNNSKPPSPSMNKNGSAIDLNSGKIKRSISTPNVRSQSTMDAATALAMSAEKRRNKLGYHRTSVACGHCRRRKIRCIPAPGDPQNRCSNCIRLKKECNFYPVDQQPPSETKRRDSNKTTSGTGATSESSSPAALSEQLSETATNLQYSNVNMPPIQELDASKRRRTDSFSPEIRANSSRGLEYPSIPAASWATSEPPIVRGTSPHGDIPHLDSRIHAQESTVSPSFSSYGQGQHMSLQGWQQPVTDSREDLSWSLPQRSASYGNLEALHSGHQYSAYPQPAVHHITDPYPPKHSSQHPALYPQAVSAPPTTLSELSAGTVDGITSSAYSWQQSYGSMESNGPAYGSWSEAPRHSQMVEAGSHVPAQYGYAEPQNSSYYPPPPNPRT</sequence>
<gene>
    <name evidence="4" type="ORF">B7463_g12449</name>
</gene>
<dbReference type="PROSITE" id="PS00463">
    <property type="entry name" value="ZN2_CY6_FUNGAL_1"/>
    <property type="match status" value="1"/>
</dbReference>
<keyword evidence="5" id="KW-1185">Reference proteome</keyword>
<dbReference type="SUPFAM" id="SSF57701">
    <property type="entry name" value="Zn2/Cys6 DNA-binding domain"/>
    <property type="match status" value="1"/>
</dbReference>
<dbReference type="EMBL" id="NCSJ02000570">
    <property type="protein sequence ID" value="RFU23889.1"/>
    <property type="molecule type" value="Genomic_DNA"/>
</dbReference>
<feature type="non-terminal residue" evidence="4">
    <location>
        <position position="1"/>
    </location>
</feature>
<dbReference type="GO" id="GO:0008270">
    <property type="term" value="F:zinc ion binding"/>
    <property type="evidence" value="ECO:0007669"/>
    <property type="project" value="InterPro"/>
</dbReference>
<evidence type="ECO:0000313" key="4">
    <source>
        <dbReference type="EMBL" id="RFU23889.1"/>
    </source>
</evidence>
<dbReference type="OrthoDB" id="4150019at2759"/>
<feature type="compositionally biased region" description="Polar residues" evidence="2">
    <location>
        <begin position="195"/>
        <end position="210"/>
    </location>
</feature>